<protein>
    <submittedName>
        <fullName evidence="1">RidA family protein</fullName>
    </submittedName>
</protein>
<dbReference type="PANTHER" id="PTHR11803:SF39">
    <property type="entry name" value="2-IMINOBUTANOATE_2-IMINOPROPANOATE DEAMINASE"/>
    <property type="match status" value="1"/>
</dbReference>
<dbReference type="PANTHER" id="PTHR11803">
    <property type="entry name" value="2-IMINOBUTANOATE/2-IMINOPROPANOATE DEAMINASE RIDA"/>
    <property type="match status" value="1"/>
</dbReference>
<dbReference type="GO" id="GO:0019239">
    <property type="term" value="F:deaminase activity"/>
    <property type="evidence" value="ECO:0007669"/>
    <property type="project" value="TreeGrafter"/>
</dbReference>
<reference evidence="1 2" key="1">
    <citation type="submission" date="2020-03" db="EMBL/GenBank/DDBJ databases">
        <authorList>
            <person name="Zhang L."/>
            <person name="Han X."/>
            <person name="Chen Y."/>
            <person name="Yu Y."/>
        </authorList>
    </citation>
    <scope>NUCLEOTIDE SEQUENCE [LARGE SCALE GENOMIC DNA]</scope>
    <source>
        <strain evidence="1 2">A1254</strain>
    </source>
</reference>
<dbReference type="GO" id="GO:0005829">
    <property type="term" value="C:cytosol"/>
    <property type="evidence" value="ECO:0007669"/>
    <property type="project" value="TreeGrafter"/>
</dbReference>
<dbReference type="InterPro" id="IPR035959">
    <property type="entry name" value="RutC-like_sf"/>
</dbReference>
<accession>A0A6H0G037</accession>
<dbReference type="EMBL" id="CP049806">
    <property type="protein sequence ID" value="QIT19918.1"/>
    <property type="molecule type" value="Genomic_DNA"/>
</dbReference>
<dbReference type="Pfam" id="PF01042">
    <property type="entry name" value="Ribonuc_L-PSP"/>
    <property type="match status" value="1"/>
</dbReference>
<evidence type="ECO:0000313" key="1">
    <source>
        <dbReference type="EMBL" id="QIT19918.1"/>
    </source>
</evidence>
<dbReference type="Gene3D" id="3.30.1330.40">
    <property type="entry name" value="RutC-like"/>
    <property type="match status" value="1"/>
</dbReference>
<dbReference type="SUPFAM" id="SSF55298">
    <property type="entry name" value="YjgF-like"/>
    <property type="match status" value="1"/>
</dbReference>
<gene>
    <name evidence="1" type="ORF">G8E09_16675</name>
</gene>
<organism evidence="1 2">
    <name type="scientific">Acinetobacter pittii</name>
    <name type="common">Acinetobacter genomosp. 3</name>
    <dbReference type="NCBI Taxonomy" id="48296"/>
    <lineage>
        <taxon>Bacteria</taxon>
        <taxon>Pseudomonadati</taxon>
        <taxon>Pseudomonadota</taxon>
        <taxon>Gammaproteobacteria</taxon>
        <taxon>Moraxellales</taxon>
        <taxon>Moraxellaceae</taxon>
        <taxon>Acinetobacter</taxon>
        <taxon>Acinetobacter calcoaceticus/baumannii complex</taxon>
    </lineage>
</organism>
<proteinExistence type="predicted"/>
<dbReference type="CDD" id="cd00448">
    <property type="entry name" value="YjgF_YER057c_UK114_family"/>
    <property type="match status" value="1"/>
</dbReference>
<dbReference type="InterPro" id="IPR006175">
    <property type="entry name" value="YjgF/YER057c/UK114"/>
</dbReference>
<dbReference type="AlphaFoldDB" id="A0A6H0G037"/>
<dbReference type="Proteomes" id="UP000501692">
    <property type="component" value="Chromosome"/>
</dbReference>
<evidence type="ECO:0000313" key="2">
    <source>
        <dbReference type="Proteomes" id="UP000501692"/>
    </source>
</evidence>
<name>A0A6H0G037_ACIPI</name>
<sequence length="114" mass="12563">MKQRQLPFSKAVESNGFIFLSGEVPLNADGTIPEGIEAQTELVLNKIAKTLSQQSATLNDVVSVTVYLTDKSDYSAFNQFYERFFVQPYSVRTTVIAGLVIDAKIEITVIAKKG</sequence>